<proteinExistence type="predicted"/>
<keyword evidence="2" id="KW-1185">Reference proteome</keyword>
<gene>
    <name evidence="1" type="ORF">Fot_28631</name>
</gene>
<organism evidence="1 2">
    <name type="scientific">Forsythia ovata</name>
    <dbReference type="NCBI Taxonomy" id="205694"/>
    <lineage>
        <taxon>Eukaryota</taxon>
        <taxon>Viridiplantae</taxon>
        <taxon>Streptophyta</taxon>
        <taxon>Embryophyta</taxon>
        <taxon>Tracheophyta</taxon>
        <taxon>Spermatophyta</taxon>
        <taxon>Magnoliopsida</taxon>
        <taxon>eudicotyledons</taxon>
        <taxon>Gunneridae</taxon>
        <taxon>Pentapetalae</taxon>
        <taxon>asterids</taxon>
        <taxon>lamiids</taxon>
        <taxon>Lamiales</taxon>
        <taxon>Oleaceae</taxon>
        <taxon>Forsythieae</taxon>
        <taxon>Forsythia</taxon>
    </lineage>
</organism>
<name>A0ABD1TPJ9_9LAMI</name>
<evidence type="ECO:0000313" key="2">
    <source>
        <dbReference type="Proteomes" id="UP001604277"/>
    </source>
</evidence>
<accession>A0ABD1TPJ9</accession>
<reference evidence="2" key="1">
    <citation type="submission" date="2024-07" db="EMBL/GenBank/DDBJ databases">
        <title>Two chromosome-level genome assemblies of Korean endemic species Abeliophyllum distichum and Forsythia ovata (Oleaceae).</title>
        <authorList>
            <person name="Jang H."/>
        </authorList>
    </citation>
    <scope>NUCLEOTIDE SEQUENCE [LARGE SCALE GENOMIC DNA]</scope>
</reference>
<comment type="caution">
    <text evidence="1">The sequence shown here is derived from an EMBL/GenBank/DDBJ whole genome shotgun (WGS) entry which is preliminary data.</text>
</comment>
<evidence type="ECO:0000313" key="1">
    <source>
        <dbReference type="EMBL" id="KAL2514660.1"/>
    </source>
</evidence>
<dbReference type="EMBL" id="JBFOLJ010000008">
    <property type="protein sequence ID" value="KAL2514660.1"/>
    <property type="molecule type" value="Genomic_DNA"/>
</dbReference>
<sequence>MLPAPFAIEVTSAHKHWTSAWAKAMDNADLLELLKLADMCTAWSHVLNCESYKVLEMKIDKLRSTIVGAEYIDELHSDNKILRSRLAIYKDAKAQVEFKIIKSETIQRLSVSARKKSGLKLKVCEDMAYTKHKQLAEAMAALAKAKVLLAKLGIPGYANPKGSVET</sequence>
<dbReference type="AlphaFoldDB" id="A0ABD1TPJ9"/>
<dbReference type="Proteomes" id="UP001604277">
    <property type="component" value="Unassembled WGS sequence"/>
</dbReference>
<protein>
    <submittedName>
        <fullName evidence="1">Uncharacterized protein</fullName>
    </submittedName>
</protein>